<gene>
    <name evidence="1" type="ORF">Rsw2DRAFT_3344</name>
</gene>
<protein>
    <submittedName>
        <fullName evidence="1">Uncharacterized protein</fullName>
    </submittedName>
</protein>
<dbReference type="EMBL" id="ACYY01000037">
    <property type="protein sequence ID" value="EEW23717.1"/>
    <property type="molecule type" value="Genomic_DNA"/>
</dbReference>
<evidence type="ECO:0000313" key="2">
    <source>
        <dbReference type="Proteomes" id="UP000010121"/>
    </source>
</evidence>
<organism evidence="1 2">
    <name type="scientific">Rhodobacter ferrooxidans</name>
    <dbReference type="NCBI Taxonomy" id="371731"/>
    <lineage>
        <taxon>Bacteria</taxon>
        <taxon>Pseudomonadati</taxon>
        <taxon>Pseudomonadota</taxon>
        <taxon>Alphaproteobacteria</taxon>
        <taxon>Rhodobacterales</taxon>
        <taxon>Rhodobacter group</taxon>
        <taxon>Rhodobacter</taxon>
    </lineage>
</organism>
<comment type="caution">
    <text evidence="1">The sequence shown here is derived from an EMBL/GenBank/DDBJ whole genome shotgun (WGS) entry which is preliminary data.</text>
</comment>
<dbReference type="Proteomes" id="UP000010121">
    <property type="component" value="Unassembled WGS sequence"/>
</dbReference>
<sequence length="149" mass="16699">MPARYKILKSVNLKHVVIEGSTNYEELERLFLDYLRDPAFAPDLRILADLRGMTDALAGLWEIRKLKALYQFAYHDAVGVVDVVIVTGRGMAFRAARAFQLIMHDKKPLVIRITDSMAAAQSMLNLSNNVLAQLDRGGQSSKVVSFPIH</sequence>
<accession>C8S5L5</accession>
<proteinExistence type="predicted"/>
<keyword evidence="2" id="KW-1185">Reference proteome</keyword>
<dbReference type="AlphaFoldDB" id="C8S5L5"/>
<dbReference type="RefSeq" id="WP_008033126.1">
    <property type="nucleotide sequence ID" value="NZ_ACYY01000037.1"/>
</dbReference>
<evidence type="ECO:0000313" key="1">
    <source>
        <dbReference type="EMBL" id="EEW23717.1"/>
    </source>
</evidence>
<name>C8S5L5_9RHOB</name>
<reference evidence="1 2" key="1">
    <citation type="submission" date="2009-08" db="EMBL/GenBank/DDBJ databases">
        <title>The draft genome of Rhodobacter sp. SW2.</title>
        <authorList>
            <consortium name="US DOE Joint Genome Institute (JGI-PGF)"/>
            <person name="Lucas S."/>
            <person name="Copeland A."/>
            <person name="Lapidus A."/>
            <person name="Glavina del Rio T."/>
            <person name="Tice H."/>
            <person name="Bruce D."/>
            <person name="Goodwin L."/>
            <person name="Pitluck S."/>
            <person name="Larimer F."/>
            <person name="Land M.L."/>
            <person name="Hauser L."/>
            <person name="Emerson D."/>
        </authorList>
    </citation>
    <scope>NUCLEOTIDE SEQUENCE [LARGE SCALE GENOMIC DNA]</scope>
    <source>
        <strain evidence="1 2">SW2</strain>
    </source>
</reference>